<gene>
    <name evidence="1" type="ORF">PR048_002387</name>
</gene>
<name>A0ABQ9IK75_9NEOP</name>
<protein>
    <submittedName>
        <fullName evidence="1">Uncharacterized protein</fullName>
    </submittedName>
</protein>
<comment type="caution">
    <text evidence="1">The sequence shown here is derived from an EMBL/GenBank/DDBJ whole genome shotgun (WGS) entry which is preliminary data.</text>
</comment>
<dbReference type="EMBL" id="JARBHB010000001">
    <property type="protein sequence ID" value="KAJ8897041.1"/>
    <property type="molecule type" value="Genomic_DNA"/>
</dbReference>
<evidence type="ECO:0000313" key="1">
    <source>
        <dbReference type="EMBL" id="KAJ8897041.1"/>
    </source>
</evidence>
<keyword evidence="2" id="KW-1185">Reference proteome</keyword>
<evidence type="ECO:0000313" key="2">
    <source>
        <dbReference type="Proteomes" id="UP001159363"/>
    </source>
</evidence>
<organism evidence="1 2">
    <name type="scientific">Dryococelus australis</name>
    <dbReference type="NCBI Taxonomy" id="614101"/>
    <lineage>
        <taxon>Eukaryota</taxon>
        <taxon>Metazoa</taxon>
        <taxon>Ecdysozoa</taxon>
        <taxon>Arthropoda</taxon>
        <taxon>Hexapoda</taxon>
        <taxon>Insecta</taxon>
        <taxon>Pterygota</taxon>
        <taxon>Neoptera</taxon>
        <taxon>Polyneoptera</taxon>
        <taxon>Phasmatodea</taxon>
        <taxon>Verophasmatodea</taxon>
        <taxon>Anareolatae</taxon>
        <taxon>Phasmatidae</taxon>
        <taxon>Eurycanthinae</taxon>
        <taxon>Dryococelus</taxon>
    </lineage>
</organism>
<proteinExistence type="predicted"/>
<accession>A0ABQ9IK75</accession>
<dbReference type="Proteomes" id="UP001159363">
    <property type="component" value="Chromosome 1"/>
</dbReference>
<reference evidence="1 2" key="1">
    <citation type="submission" date="2023-02" db="EMBL/GenBank/DDBJ databases">
        <title>LHISI_Scaffold_Assembly.</title>
        <authorList>
            <person name="Stuart O.P."/>
            <person name="Cleave R."/>
            <person name="Magrath M.J.L."/>
            <person name="Mikheyev A.S."/>
        </authorList>
    </citation>
    <scope>NUCLEOTIDE SEQUENCE [LARGE SCALE GENOMIC DNA]</scope>
    <source>
        <strain evidence="1">Daus_M_001</strain>
        <tissue evidence="1">Leg muscle</tissue>
    </source>
</reference>
<sequence>MERSKRLTVSSFGRICKMKPTSARGKTVISLINSFRGKNATRYRLEKEPIDIETGYRTEENKFCHFENEEMRLKENDVNMFQVQDQLHTTKRIFCYFVLWTHLGMLFEKIECNMEF</sequence>